<comment type="caution">
    <text evidence="1">The sequence shown here is derived from an EMBL/GenBank/DDBJ whole genome shotgun (WGS) entry which is preliminary data.</text>
</comment>
<evidence type="ECO:0000313" key="2">
    <source>
        <dbReference type="Proteomes" id="UP000282876"/>
    </source>
</evidence>
<dbReference type="EMBL" id="RCSS01000130">
    <property type="protein sequence ID" value="RVD92881.1"/>
    <property type="molecule type" value="Genomic_DNA"/>
</dbReference>
<gene>
    <name evidence="1" type="ORF">TUBRATIS_005990</name>
</gene>
<keyword evidence="2" id="KW-1185">Reference proteome</keyword>
<protein>
    <submittedName>
        <fullName evidence="1">Uncharacterized protein</fullName>
    </submittedName>
</protein>
<sequence>MNYKIFTSKYWGLKSIKEDTRTINLEMLKKINANIFLGYNYYFKFFKYKLLIGQFYLKIFLGEVENFSKIL</sequence>
<evidence type="ECO:0000313" key="1">
    <source>
        <dbReference type="EMBL" id="RVD92881.1"/>
    </source>
</evidence>
<proteinExistence type="predicted"/>
<dbReference type="AlphaFoldDB" id="A0A437ANT2"/>
<dbReference type="VEuPathDB" id="MicrosporidiaDB:TUBRATIS_005990"/>
<name>A0A437ANT2_9MICR</name>
<dbReference type="Proteomes" id="UP000282876">
    <property type="component" value="Unassembled WGS sequence"/>
</dbReference>
<organism evidence="1 2">
    <name type="scientific">Tubulinosema ratisbonensis</name>
    <dbReference type="NCBI Taxonomy" id="291195"/>
    <lineage>
        <taxon>Eukaryota</taxon>
        <taxon>Fungi</taxon>
        <taxon>Fungi incertae sedis</taxon>
        <taxon>Microsporidia</taxon>
        <taxon>Tubulinosematoidea</taxon>
        <taxon>Tubulinosematidae</taxon>
        <taxon>Tubulinosema</taxon>
    </lineage>
</organism>
<accession>A0A437ANT2</accession>
<reference evidence="1 2" key="1">
    <citation type="submission" date="2018-10" db="EMBL/GenBank/DDBJ databases">
        <title>Draft genome sequence of the microsporidian Tubulinosema ratisbonensis.</title>
        <authorList>
            <person name="Polonais V."/>
            <person name="Peyretaillade E."/>
            <person name="Niehus S."/>
            <person name="Wawrzyniak I."/>
            <person name="Franchet A."/>
            <person name="Gaspin C."/>
            <person name="Reichstadt M."/>
            <person name="Belser C."/>
            <person name="Labadie K."/>
            <person name="Delbac F."/>
            <person name="Ferrandon D."/>
        </authorList>
    </citation>
    <scope>NUCLEOTIDE SEQUENCE [LARGE SCALE GENOMIC DNA]</scope>
    <source>
        <strain evidence="1 2">Franzen</strain>
    </source>
</reference>